<accession>A0A937W0L6</accession>
<protein>
    <submittedName>
        <fullName evidence="1">DUF4058 family protein</fullName>
    </submittedName>
</protein>
<dbReference type="EMBL" id="VGLS01000358">
    <property type="protein sequence ID" value="MBM3224586.1"/>
    <property type="molecule type" value="Genomic_DNA"/>
</dbReference>
<gene>
    <name evidence="1" type="ORF">FJZ47_12390</name>
</gene>
<sequence>MPTPFPGMDPYLERAGIWEEVRTRLLVAMADALGSQVRPKYRVGIAQRTYLAILTPDEYILVGKPDVLVAATSHDQTRPVQATATAVGVAPRIIQVPMPEEITERSIISKRHRHPR</sequence>
<reference evidence="1" key="1">
    <citation type="submission" date="2019-03" db="EMBL/GenBank/DDBJ databases">
        <title>Lake Tanganyika Metagenome-Assembled Genomes (MAGs).</title>
        <authorList>
            <person name="Tran P."/>
        </authorList>
    </citation>
    <scope>NUCLEOTIDE SEQUENCE</scope>
    <source>
        <strain evidence="1">K_DeepCast_65m_m2_066</strain>
    </source>
</reference>
<dbReference type="AlphaFoldDB" id="A0A937W0L6"/>
<dbReference type="InterPro" id="IPR025132">
    <property type="entry name" value="DUF4058"/>
</dbReference>
<organism evidence="1 2">
    <name type="scientific">Tectimicrobiota bacterium</name>
    <dbReference type="NCBI Taxonomy" id="2528274"/>
    <lineage>
        <taxon>Bacteria</taxon>
        <taxon>Pseudomonadati</taxon>
        <taxon>Nitrospinota/Tectimicrobiota group</taxon>
        <taxon>Candidatus Tectimicrobiota</taxon>
    </lineage>
</organism>
<dbReference type="Pfam" id="PF13267">
    <property type="entry name" value="DUF4058"/>
    <property type="match status" value="1"/>
</dbReference>
<name>A0A937W0L6_UNCTE</name>
<dbReference type="Proteomes" id="UP000712673">
    <property type="component" value="Unassembled WGS sequence"/>
</dbReference>
<proteinExistence type="predicted"/>
<evidence type="ECO:0000313" key="2">
    <source>
        <dbReference type="Proteomes" id="UP000712673"/>
    </source>
</evidence>
<evidence type="ECO:0000313" key="1">
    <source>
        <dbReference type="EMBL" id="MBM3224586.1"/>
    </source>
</evidence>
<comment type="caution">
    <text evidence="1">The sequence shown here is derived from an EMBL/GenBank/DDBJ whole genome shotgun (WGS) entry which is preliminary data.</text>
</comment>